<evidence type="ECO:0000313" key="5">
    <source>
        <dbReference type="Proteomes" id="UP001160148"/>
    </source>
</evidence>
<dbReference type="EMBL" id="CARXXK010000340">
    <property type="protein sequence ID" value="CAI6370422.1"/>
    <property type="molecule type" value="Genomic_DNA"/>
</dbReference>
<feature type="region of interest" description="Disordered" evidence="2">
    <location>
        <begin position="1"/>
        <end position="20"/>
    </location>
</feature>
<dbReference type="InterPro" id="IPR004210">
    <property type="entry name" value="BESS_motif"/>
</dbReference>
<feature type="domain" description="BESS" evidence="3">
    <location>
        <begin position="129"/>
        <end position="168"/>
    </location>
</feature>
<accession>A0AAV0XSI2</accession>
<organism evidence="4 5">
    <name type="scientific">Macrosiphum euphorbiae</name>
    <name type="common">potato aphid</name>
    <dbReference type="NCBI Taxonomy" id="13131"/>
    <lineage>
        <taxon>Eukaryota</taxon>
        <taxon>Metazoa</taxon>
        <taxon>Ecdysozoa</taxon>
        <taxon>Arthropoda</taxon>
        <taxon>Hexapoda</taxon>
        <taxon>Insecta</taxon>
        <taxon>Pterygota</taxon>
        <taxon>Neoptera</taxon>
        <taxon>Paraneoptera</taxon>
        <taxon>Hemiptera</taxon>
        <taxon>Sternorrhyncha</taxon>
        <taxon>Aphidomorpha</taxon>
        <taxon>Aphidoidea</taxon>
        <taxon>Aphididae</taxon>
        <taxon>Macrosiphini</taxon>
        <taxon>Macrosiphum</taxon>
    </lineage>
</organism>
<gene>
    <name evidence="4" type="ORF">MEUPH1_LOCUS24540</name>
</gene>
<comment type="subcellular location">
    <subcellularLocation>
        <location evidence="1">Nucleus</location>
    </subcellularLocation>
</comment>
<reference evidence="4 5" key="1">
    <citation type="submission" date="2023-01" db="EMBL/GenBank/DDBJ databases">
        <authorList>
            <person name="Whitehead M."/>
        </authorList>
    </citation>
    <scope>NUCLEOTIDE SEQUENCE [LARGE SCALE GENOMIC DNA]</scope>
</reference>
<dbReference type="GO" id="GO:0003677">
    <property type="term" value="F:DNA binding"/>
    <property type="evidence" value="ECO:0007669"/>
    <property type="project" value="InterPro"/>
</dbReference>
<dbReference type="GO" id="GO:0005634">
    <property type="term" value="C:nucleus"/>
    <property type="evidence" value="ECO:0007669"/>
    <property type="project" value="UniProtKB-SubCell"/>
</dbReference>
<evidence type="ECO:0000256" key="2">
    <source>
        <dbReference type="SAM" id="MobiDB-lite"/>
    </source>
</evidence>
<dbReference type="AlphaFoldDB" id="A0AAV0XSI2"/>
<proteinExistence type="predicted"/>
<keyword evidence="1" id="KW-0539">Nucleus</keyword>
<sequence length="283" mass="31449">MHDTYMRQKKKLPTGSAASGKKKWPLMDNLSFLDTVEYERKTSTNVETQNIMSNDSFRDEEDTVDVENESNSEADIPNLPAVSFGGKRLRSKDDKLSAILAKRSKQRNEMLSNIQAQNNLLASQNPQQEDEVDVFFKSIAMTVKKLPSRAINEAKLRVLTMVNEMEEKYVVPDHTKIIRPDYMLPLNINNMTQWLSPVNSYNTAASSSSSGFIQYNHDSNSMTQCSSPANSSNTAASSSSCGFVQYNLDSNSMTQCPSPANSSNTAASISSCGFVQLNHNENK</sequence>
<name>A0AAV0XSI2_9HEMI</name>
<evidence type="ECO:0000259" key="3">
    <source>
        <dbReference type="PROSITE" id="PS51031"/>
    </source>
</evidence>
<keyword evidence="5" id="KW-1185">Reference proteome</keyword>
<dbReference type="Proteomes" id="UP001160148">
    <property type="component" value="Unassembled WGS sequence"/>
</dbReference>
<evidence type="ECO:0000256" key="1">
    <source>
        <dbReference type="PROSITE-ProRule" id="PRU00371"/>
    </source>
</evidence>
<comment type="caution">
    <text evidence="4">The sequence shown here is derived from an EMBL/GenBank/DDBJ whole genome shotgun (WGS) entry which is preliminary data.</text>
</comment>
<dbReference type="PROSITE" id="PS51031">
    <property type="entry name" value="BESS"/>
    <property type="match status" value="1"/>
</dbReference>
<evidence type="ECO:0000313" key="4">
    <source>
        <dbReference type="EMBL" id="CAI6370422.1"/>
    </source>
</evidence>
<protein>
    <recommendedName>
        <fullName evidence="3">BESS domain-containing protein</fullName>
    </recommendedName>
</protein>